<dbReference type="InterPro" id="IPR041569">
    <property type="entry name" value="AAA_lid_3"/>
</dbReference>
<dbReference type="PANTHER" id="PTHR23077:SF27">
    <property type="entry name" value="ATPASE FAMILY GENE 2 PROTEIN HOMOLOG A"/>
    <property type="match status" value="1"/>
</dbReference>
<dbReference type="InterPro" id="IPR003959">
    <property type="entry name" value="ATPase_AAA_core"/>
</dbReference>
<dbReference type="GO" id="GO:0005737">
    <property type="term" value="C:cytoplasm"/>
    <property type="evidence" value="ECO:0007669"/>
    <property type="project" value="TreeGrafter"/>
</dbReference>
<reference evidence="5" key="1">
    <citation type="submission" date="2020-04" db="EMBL/GenBank/DDBJ databases">
        <authorList>
            <person name="Neveu A P."/>
        </authorList>
    </citation>
    <scope>NUCLEOTIDE SEQUENCE</scope>
    <source>
        <tissue evidence="5">Whole embryo</tissue>
    </source>
</reference>
<dbReference type="Pfam" id="PF00004">
    <property type="entry name" value="AAA"/>
    <property type="match status" value="2"/>
</dbReference>
<sequence length="858" mass="95291">MGSNTKKNAKLNWVELENGHYILSKNKALNISLNTTDEINSKDLSISYDSYPSFIKNSTFYGEVIAKQESDVKLNDRMRDTIVEVNPHTMQLCGMQIGSPVLMSQDFESDSTLKLAYRSWPSTNVPLGKVGLSEKQLKHLHLSVGNFLYLGIPQQNCVNAQSAELQPMFNTEDRSSFYSSEHFRTYISTIFDRMYVISGQLVEVHYFGKPFQFKITNIESSTCLDNTQPTTNSSSDKVEEQFSALSLSNCEVTPPLHVSTPLKQSSIPANAKTPCKNLQTSVLEAKHCQVFMLTSRTLFKIIDNQTNSGLGEEKSDFKKPCVNFGCIGGLQEQIQTIRDLTVMPLQNPEIFADSGIRPIRGILLHGPPGTGKSLLAQSVATEANAKMIFIRGAEIMSRFLGESEKQLQSIFKKAKQSSSCVIVMDEVDTLCPKRETSRTDAERRIVASLINILDELNSASENSRIVVIATTNRLESVDPALRRAGRFDREIEIGIPSAAERFEILKKLLSKSKHSISEKEIKTLAESAHGYVGADLAAVCVEAGMSAIKRLSQKVGSGESPSPCITADDVEAGLKLIPPSAMRELIVEVPKVRWSDIGGNENIKKKLKHAIEWPLKNPEAFTRLGIEPPRGLLMFGPPGCSKTLTAKALATESGLNFISIKGPELFSKFVGDSERAIRQIFSKARSAAPSIIFFDELDALAIERGSGNAVADRVLAAMLTEMDGVERRRDVIVVAATNRPDMIDKALLRPGRIDRILHIPLPDENTRREIFRIRFRKMPITDDVNMDWLVASTKMYSGAEICSVCREAALAALDDDMQANHVTRRHFEQAFKVVLPQTSKGRAEMYEEYGRTLQTRIK</sequence>
<dbReference type="SUPFAM" id="SSF52540">
    <property type="entry name" value="P-loop containing nucleoside triphosphate hydrolases"/>
    <property type="match status" value="2"/>
</dbReference>
<keyword evidence="3" id="KW-0067">ATP-binding</keyword>
<dbReference type="PROSITE" id="PS00674">
    <property type="entry name" value="AAA"/>
    <property type="match status" value="2"/>
</dbReference>
<feature type="domain" description="AAA+ ATPase" evidence="4">
    <location>
        <begin position="628"/>
        <end position="763"/>
    </location>
</feature>
<evidence type="ECO:0000259" key="4">
    <source>
        <dbReference type="SMART" id="SM00382"/>
    </source>
</evidence>
<feature type="domain" description="AAA+ ATPase" evidence="4">
    <location>
        <begin position="358"/>
        <end position="497"/>
    </location>
</feature>
<dbReference type="InterPro" id="IPR003593">
    <property type="entry name" value="AAA+_ATPase"/>
</dbReference>
<evidence type="ECO:0000256" key="3">
    <source>
        <dbReference type="ARBA" id="ARBA00022840"/>
    </source>
</evidence>
<evidence type="ECO:0000256" key="1">
    <source>
        <dbReference type="ARBA" id="ARBA00022737"/>
    </source>
</evidence>
<keyword evidence="2" id="KW-0547">Nucleotide-binding</keyword>
<dbReference type="AlphaFoldDB" id="A0A6F9DU31"/>
<name>A0A6F9DU31_9ASCI</name>
<dbReference type="PANTHER" id="PTHR23077">
    <property type="entry name" value="AAA-FAMILY ATPASE"/>
    <property type="match status" value="1"/>
</dbReference>
<dbReference type="SMART" id="SM00382">
    <property type="entry name" value="AAA"/>
    <property type="match status" value="2"/>
</dbReference>
<dbReference type="EMBL" id="LR790658">
    <property type="protein sequence ID" value="CAB3266520.1"/>
    <property type="molecule type" value="mRNA"/>
</dbReference>
<protein>
    <submittedName>
        <fullName evidence="5">Spermatogenesis-associated protein 5</fullName>
    </submittedName>
</protein>
<dbReference type="FunFam" id="3.40.50.300:FF:003783">
    <property type="entry name" value="Transitional endoplasmic reticulum ATPase TER94-like Protein"/>
    <property type="match status" value="1"/>
</dbReference>
<keyword evidence="1" id="KW-0677">Repeat</keyword>
<organism evidence="5">
    <name type="scientific">Phallusia mammillata</name>
    <dbReference type="NCBI Taxonomy" id="59560"/>
    <lineage>
        <taxon>Eukaryota</taxon>
        <taxon>Metazoa</taxon>
        <taxon>Chordata</taxon>
        <taxon>Tunicata</taxon>
        <taxon>Ascidiacea</taxon>
        <taxon>Phlebobranchia</taxon>
        <taxon>Ascidiidae</taxon>
        <taxon>Phallusia</taxon>
    </lineage>
</organism>
<dbReference type="InterPro" id="IPR003960">
    <property type="entry name" value="ATPase_AAA_CS"/>
</dbReference>
<dbReference type="Pfam" id="PF17862">
    <property type="entry name" value="AAA_lid_3"/>
    <property type="match status" value="2"/>
</dbReference>
<dbReference type="CDD" id="cd19511">
    <property type="entry name" value="RecA-like_CDC48_r2-like"/>
    <property type="match status" value="1"/>
</dbReference>
<proteinExistence type="evidence at transcript level"/>
<evidence type="ECO:0000313" key="5">
    <source>
        <dbReference type="EMBL" id="CAB3266520.1"/>
    </source>
</evidence>
<dbReference type="GO" id="GO:0005524">
    <property type="term" value="F:ATP binding"/>
    <property type="evidence" value="ECO:0007669"/>
    <property type="project" value="UniProtKB-KW"/>
</dbReference>
<dbReference type="InterPro" id="IPR027417">
    <property type="entry name" value="P-loop_NTPase"/>
</dbReference>
<dbReference type="FunFam" id="1.10.8.60:FF:000069">
    <property type="entry name" value="spermatogenesis-associated protein 5 isoform X1"/>
    <property type="match status" value="1"/>
</dbReference>
<dbReference type="Gene3D" id="1.10.8.60">
    <property type="match status" value="2"/>
</dbReference>
<evidence type="ECO:0000256" key="2">
    <source>
        <dbReference type="ARBA" id="ARBA00022741"/>
    </source>
</evidence>
<dbReference type="InterPro" id="IPR050168">
    <property type="entry name" value="AAA_ATPase_domain"/>
</dbReference>
<dbReference type="GO" id="GO:0016887">
    <property type="term" value="F:ATP hydrolysis activity"/>
    <property type="evidence" value="ECO:0007669"/>
    <property type="project" value="InterPro"/>
</dbReference>
<dbReference type="FunFam" id="3.40.50.300:FF:000661">
    <property type="entry name" value="calmodulin-interacting protein 111 isoform X1"/>
    <property type="match status" value="1"/>
</dbReference>
<accession>A0A6F9DU31</accession>
<dbReference type="Gene3D" id="3.40.50.300">
    <property type="entry name" value="P-loop containing nucleotide triphosphate hydrolases"/>
    <property type="match status" value="2"/>
</dbReference>
<gene>
    <name evidence="5" type="primary">Spata5l1</name>
</gene>